<evidence type="ECO:0000313" key="8">
    <source>
        <dbReference type="Proteomes" id="UP000186917"/>
    </source>
</evidence>
<evidence type="ECO:0000256" key="3">
    <source>
        <dbReference type="ARBA" id="ARBA00023295"/>
    </source>
</evidence>
<dbReference type="SUPFAM" id="SSF51011">
    <property type="entry name" value="Glycosyl hydrolase domain"/>
    <property type="match status" value="1"/>
</dbReference>
<keyword evidence="2" id="KW-0378">Hydrolase</keyword>
<keyword evidence="8" id="KW-1185">Reference proteome</keyword>
<dbReference type="PRINTS" id="PR00745">
    <property type="entry name" value="GLHYDRLASE39"/>
</dbReference>
<sequence length="535" mass="61089">MYIHLSSAKARLLLLITLWSVAANTAFSQPGIPPYRFITVDVQKVKGVFPKVFNECVGAGRANEGLRADWQRQLTQVKEQLGFRYIRMHGLLHDDMGVYSEDRAGNPVYNWQYIDELYDFLLSIHIRPFVELGFMPQALASGNKTIFWWRGNVTPPKNYDKWAGLIRALTQHWVERYGEEEVKHWYFEVWNEPNLKDAFWTGDEAEYYQLYNYAAKAIKSVSAAFKVGGPATAGNGWIKEFIHYCVQHQVPVDFVSTHTYGVDQGFLDENGSRGTVLSKNEQAIYGDVQRVKKIIAESALPHLELHYTEWSSSYTPADPIHDSYHEAAYILDKIHKTGNAANSLSYWTFTDIFEEAGPRNTPFHGGFGLVNYQDILKPAYYAYQYLNRMGNQELYSDDTDTASWASKNESGEIQVLLWDFTNSPPPDSINNQQYFSKDLPADKKGRFVLTFKHLPDGAYEWKGYKTGYRANDAYTAYLDMGVPQQLSKQQVAILKDKSKDEVVENSTIIVKNGTAAGGTFTMLTNDVWLFTLKKK</sequence>
<feature type="signal peptide" evidence="5">
    <location>
        <begin position="1"/>
        <end position="22"/>
    </location>
</feature>
<dbReference type="InterPro" id="IPR049165">
    <property type="entry name" value="GH39_as"/>
</dbReference>
<feature type="chain" id="PRO_5030022715" evidence="5">
    <location>
        <begin position="23"/>
        <end position="535"/>
    </location>
</feature>
<keyword evidence="5" id="KW-0732">Signal</keyword>
<dbReference type="PANTHER" id="PTHR12631:SF10">
    <property type="entry name" value="BETA-XYLOSIDASE-LIKE PROTEIN-RELATED"/>
    <property type="match status" value="1"/>
</dbReference>
<dbReference type="PROSITE" id="PS01027">
    <property type="entry name" value="GLYCOSYL_HYDROL_F39"/>
    <property type="match status" value="1"/>
</dbReference>
<accession>A0A173MBV7</accession>
<dbReference type="InterPro" id="IPR049166">
    <property type="entry name" value="GH39_cat"/>
</dbReference>
<evidence type="ECO:0000313" key="7">
    <source>
        <dbReference type="EMBL" id="SIT33752.1"/>
    </source>
</evidence>
<protein>
    <submittedName>
        <fullName evidence="7">Xylan 1,4-beta-xylosidase</fullName>
    </submittedName>
</protein>
<evidence type="ECO:0000256" key="2">
    <source>
        <dbReference type="ARBA" id="ARBA00022801"/>
    </source>
</evidence>
<dbReference type="KEGG" id="fln:FLA_0942"/>
<name>A0A173MBV7_9BACT</name>
<evidence type="ECO:0000256" key="4">
    <source>
        <dbReference type="PIRSR" id="PIRSR600514-1"/>
    </source>
</evidence>
<dbReference type="STRING" id="477680.SAMN05421788_113104"/>
<evidence type="ECO:0000256" key="5">
    <source>
        <dbReference type="SAM" id="SignalP"/>
    </source>
</evidence>
<dbReference type="InterPro" id="IPR000514">
    <property type="entry name" value="Glyco_hydro_39"/>
</dbReference>
<dbReference type="RefSeq" id="WP_231940390.1">
    <property type="nucleotide sequence ID" value="NZ_AP017422.1"/>
</dbReference>
<dbReference type="SUPFAM" id="SSF51445">
    <property type="entry name" value="(Trans)glycosidases"/>
    <property type="match status" value="1"/>
</dbReference>
<organism evidence="7 8">
    <name type="scientific">Filimonas lacunae</name>
    <dbReference type="NCBI Taxonomy" id="477680"/>
    <lineage>
        <taxon>Bacteria</taxon>
        <taxon>Pseudomonadati</taxon>
        <taxon>Bacteroidota</taxon>
        <taxon>Chitinophagia</taxon>
        <taxon>Chitinophagales</taxon>
        <taxon>Chitinophagaceae</taxon>
        <taxon>Filimonas</taxon>
    </lineage>
</organism>
<dbReference type="Gene3D" id="3.20.20.80">
    <property type="entry name" value="Glycosidases"/>
    <property type="match status" value="1"/>
</dbReference>
<comment type="similarity">
    <text evidence="1">Belongs to the glycosyl hydrolase 39 family.</text>
</comment>
<evidence type="ECO:0000259" key="6">
    <source>
        <dbReference type="Pfam" id="PF01229"/>
    </source>
</evidence>
<dbReference type="Proteomes" id="UP000186917">
    <property type="component" value="Unassembled WGS sequence"/>
</dbReference>
<dbReference type="PANTHER" id="PTHR12631">
    <property type="entry name" value="ALPHA-L-IDURONIDASE"/>
    <property type="match status" value="1"/>
</dbReference>
<reference evidence="8" key="1">
    <citation type="submission" date="2017-01" db="EMBL/GenBank/DDBJ databases">
        <authorList>
            <person name="Varghese N."/>
            <person name="Submissions S."/>
        </authorList>
    </citation>
    <scope>NUCLEOTIDE SEQUENCE [LARGE SCALE GENOMIC DNA]</scope>
    <source>
        <strain evidence="8">DSM 21054</strain>
    </source>
</reference>
<feature type="domain" description="Glycosyl hydrolases family 39 N-terminal catalytic" evidence="6">
    <location>
        <begin position="38"/>
        <end position="499"/>
    </location>
</feature>
<dbReference type="EMBL" id="FTOR01000013">
    <property type="protein sequence ID" value="SIT33752.1"/>
    <property type="molecule type" value="Genomic_DNA"/>
</dbReference>
<feature type="active site" description="Proton donor" evidence="4">
    <location>
        <position position="192"/>
    </location>
</feature>
<dbReference type="AlphaFoldDB" id="A0A173MBV7"/>
<dbReference type="GO" id="GO:0004553">
    <property type="term" value="F:hydrolase activity, hydrolyzing O-glycosyl compounds"/>
    <property type="evidence" value="ECO:0007669"/>
    <property type="project" value="InterPro"/>
</dbReference>
<dbReference type="GO" id="GO:0005975">
    <property type="term" value="P:carbohydrate metabolic process"/>
    <property type="evidence" value="ECO:0007669"/>
    <property type="project" value="InterPro"/>
</dbReference>
<dbReference type="Gene3D" id="2.60.40.1500">
    <property type="entry name" value="Glycosyl hydrolase domain, family 39"/>
    <property type="match status" value="1"/>
</dbReference>
<dbReference type="InterPro" id="IPR017853">
    <property type="entry name" value="GH"/>
</dbReference>
<dbReference type="Pfam" id="PF01229">
    <property type="entry name" value="Glyco_hydro_39"/>
    <property type="match status" value="1"/>
</dbReference>
<gene>
    <name evidence="7" type="ORF">SAMN05421788_113104</name>
</gene>
<keyword evidence="3" id="KW-0326">Glycosidase</keyword>
<evidence type="ECO:0000256" key="1">
    <source>
        <dbReference type="ARBA" id="ARBA00008875"/>
    </source>
</evidence>
<dbReference type="InterPro" id="IPR051923">
    <property type="entry name" value="Glycosyl_Hydrolase_39"/>
</dbReference>
<proteinExistence type="inferred from homology"/>